<dbReference type="InterPro" id="IPR026374">
    <property type="entry name" value="Cyano_PEP"/>
</dbReference>
<keyword evidence="4" id="KW-1185">Reference proteome</keyword>
<keyword evidence="2" id="KW-0472">Membrane</keyword>
<name>A0A8J8CMJ5_9CYAN</name>
<organism evidence="3 4">
    <name type="scientific">Myxacorys almedinensis A</name>
    <dbReference type="NCBI Taxonomy" id="2690445"/>
    <lineage>
        <taxon>Bacteria</taxon>
        <taxon>Bacillati</taxon>
        <taxon>Cyanobacteriota</taxon>
        <taxon>Cyanophyceae</taxon>
        <taxon>Leptolyngbyales</taxon>
        <taxon>Leptolyngbyaceae</taxon>
        <taxon>Myxacorys</taxon>
        <taxon>Myxacorys almedinensis</taxon>
    </lineage>
</organism>
<dbReference type="NCBIfam" id="TIGR04155">
    <property type="entry name" value="cyano_PEP"/>
    <property type="match status" value="1"/>
</dbReference>
<feature type="region of interest" description="Disordered" evidence="1">
    <location>
        <begin position="279"/>
        <end position="309"/>
    </location>
</feature>
<evidence type="ECO:0000256" key="2">
    <source>
        <dbReference type="SAM" id="Phobius"/>
    </source>
</evidence>
<evidence type="ECO:0000256" key="1">
    <source>
        <dbReference type="SAM" id="MobiDB-lite"/>
    </source>
</evidence>
<sequence length="335" mass="35678">MTLKNTPISKRLGKRPSSPDGCISYAERDRQPVPKLALGVAIAWFVQGFATPVLAASMAFGNGQIRFDKDTTLESTFLVSHGAYQSTFGVLNLDTNEKTPLLVEVKPSDEADTIFRPSSKTNNIDTLKDFRGTPGDTVPQPTAQFTFKANTNYAFYLESTYNGRPVGEVYSSDVLNPDQERQVSFSDDNMSALCQGGSVLSWDDTGAKLVRDREQQDRDYDDFVVQLRNTACPVGGGEPAAPAETVAASGGALPPAGGGRRLGGLLGLIPLGLLAALPGGSNKPSTKVGDDIVLPPGTRPDPPGKPVPEPFTILGSTTAIALGALAQRRRSKKRR</sequence>
<feature type="compositionally biased region" description="Pro residues" evidence="1">
    <location>
        <begin position="297"/>
        <end position="309"/>
    </location>
</feature>
<accession>A0A8J8CMJ5</accession>
<dbReference type="EMBL" id="WVIE01000019">
    <property type="protein sequence ID" value="NDJ18755.1"/>
    <property type="molecule type" value="Genomic_DNA"/>
</dbReference>
<keyword evidence="2" id="KW-1133">Transmembrane helix</keyword>
<proteinExistence type="predicted"/>
<reference evidence="3" key="1">
    <citation type="submission" date="2019-12" db="EMBL/GenBank/DDBJ databases">
        <title>High-Quality draft genome sequences of three cyanobacteria isolated from the limestone walls of the Old Cathedral of Coimbra.</title>
        <authorList>
            <person name="Tiago I."/>
            <person name="Soares F."/>
            <person name="Portugal A."/>
        </authorList>
    </citation>
    <scope>NUCLEOTIDE SEQUENCE</scope>
    <source>
        <strain evidence="3">A</strain>
    </source>
</reference>
<dbReference type="AlphaFoldDB" id="A0A8J8CMJ5"/>
<gene>
    <name evidence="3" type="ORF">GS601_15905</name>
</gene>
<feature type="region of interest" description="Disordered" evidence="1">
    <location>
        <begin position="1"/>
        <end position="21"/>
    </location>
</feature>
<evidence type="ECO:0000313" key="3">
    <source>
        <dbReference type="EMBL" id="NDJ18755.1"/>
    </source>
</evidence>
<protein>
    <submittedName>
        <fullName evidence="3">PEP-CTERM sorting domain-containing protein</fullName>
    </submittedName>
</protein>
<feature type="transmembrane region" description="Helical" evidence="2">
    <location>
        <begin position="36"/>
        <end position="60"/>
    </location>
</feature>
<comment type="caution">
    <text evidence="3">The sequence shown here is derived from an EMBL/GenBank/DDBJ whole genome shotgun (WGS) entry which is preliminary data.</text>
</comment>
<evidence type="ECO:0000313" key="4">
    <source>
        <dbReference type="Proteomes" id="UP000646053"/>
    </source>
</evidence>
<dbReference type="RefSeq" id="WP_162424279.1">
    <property type="nucleotide sequence ID" value="NZ_WVIE01000019.1"/>
</dbReference>
<keyword evidence="2" id="KW-0812">Transmembrane</keyword>
<dbReference type="Proteomes" id="UP000646053">
    <property type="component" value="Unassembled WGS sequence"/>
</dbReference>